<comment type="caution">
    <text evidence="1">The sequence shown here is derived from an EMBL/GenBank/DDBJ whole genome shotgun (WGS) entry which is preliminary data.</text>
</comment>
<dbReference type="Proteomes" id="UP000828251">
    <property type="component" value="Unassembled WGS sequence"/>
</dbReference>
<dbReference type="AlphaFoldDB" id="A0A9D3VQP4"/>
<dbReference type="OrthoDB" id="10413115at2759"/>
<gene>
    <name evidence="1" type="ORF">J1N35_018619</name>
</gene>
<proteinExistence type="predicted"/>
<name>A0A9D3VQP4_9ROSI</name>
<dbReference type="EMBL" id="JAIQCV010000006">
    <property type="protein sequence ID" value="KAH1091362.1"/>
    <property type="molecule type" value="Genomic_DNA"/>
</dbReference>
<sequence>MSSLDLNNFTNVDIDAILNYLMEGRGEWKREASARGPLSFKQTIMFLVEKILMQFICTRLCPALDTNH</sequence>
<keyword evidence="2" id="KW-1185">Reference proteome</keyword>
<organism evidence="1 2">
    <name type="scientific">Gossypium stocksii</name>
    <dbReference type="NCBI Taxonomy" id="47602"/>
    <lineage>
        <taxon>Eukaryota</taxon>
        <taxon>Viridiplantae</taxon>
        <taxon>Streptophyta</taxon>
        <taxon>Embryophyta</taxon>
        <taxon>Tracheophyta</taxon>
        <taxon>Spermatophyta</taxon>
        <taxon>Magnoliopsida</taxon>
        <taxon>eudicotyledons</taxon>
        <taxon>Gunneridae</taxon>
        <taxon>Pentapetalae</taxon>
        <taxon>rosids</taxon>
        <taxon>malvids</taxon>
        <taxon>Malvales</taxon>
        <taxon>Malvaceae</taxon>
        <taxon>Malvoideae</taxon>
        <taxon>Gossypium</taxon>
    </lineage>
</organism>
<evidence type="ECO:0000313" key="2">
    <source>
        <dbReference type="Proteomes" id="UP000828251"/>
    </source>
</evidence>
<protein>
    <submittedName>
        <fullName evidence="1">Uncharacterized protein</fullName>
    </submittedName>
</protein>
<reference evidence="1 2" key="1">
    <citation type="journal article" date="2021" name="Plant Biotechnol. J.">
        <title>Multi-omics assisted identification of the key and species-specific regulatory components of drought-tolerant mechanisms in Gossypium stocksii.</title>
        <authorList>
            <person name="Yu D."/>
            <person name="Ke L."/>
            <person name="Zhang D."/>
            <person name="Wu Y."/>
            <person name="Sun Y."/>
            <person name="Mei J."/>
            <person name="Sun J."/>
            <person name="Sun Y."/>
        </authorList>
    </citation>
    <scope>NUCLEOTIDE SEQUENCE [LARGE SCALE GENOMIC DNA]</scope>
    <source>
        <strain evidence="2">cv. E1</strain>
        <tissue evidence="1">Leaf</tissue>
    </source>
</reference>
<feature type="non-terminal residue" evidence="1">
    <location>
        <position position="68"/>
    </location>
</feature>
<accession>A0A9D3VQP4</accession>
<evidence type="ECO:0000313" key="1">
    <source>
        <dbReference type="EMBL" id="KAH1091362.1"/>
    </source>
</evidence>